<dbReference type="PANTHER" id="PTHR22602:SF0">
    <property type="entry name" value="TRANSFERASE CAF17, MITOCHONDRIAL-RELATED"/>
    <property type="match status" value="1"/>
</dbReference>
<evidence type="ECO:0000256" key="2">
    <source>
        <dbReference type="ARBA" id="ARBA00022946"/>
    </source>
</evidence>
<sequence length="350" mass="36334">MALRRLPGRALLAVGGKDAQALVKGLLSCDADVLHAPHAAGSVAGARCSYGALLTSGGRVLFDVFAHKGPQAVDEAGEGAVLVECSSDAAESLAVALERRKGAADCVIKRVPPRRLAVAAAFTADALEYSRGGEQEQWEGSSEGEELGGAAAFLCADPRAPLVARRGVVPTSAVSWAESFLDAEGYRAWRYALGLPCGPQELTPGTLSALEANLDALHGLRPGGGFVGADYLALRKRLRGGREVRRVMPVTLGGEGAAKAQAGDEIVLARTGSGSLKDGVGRLLAAEEGRGLALLRVEPSLAAAVEPNAPPLLSAIGREERWAKADPAHAFTVKPHVPSWWPRDWLAAAV</sequence>
<dbReference type="InterPro" id="IPR057460">
    <property type="entry name" value="CAF17_C"/>
</dbReference>
<organism evidence="5">
    <name type="scientific">Prasinoderma singulare</name>
    <dbReference type="NCBI Taxonomy" id="676789"/>
    <lineage>
        <taxon>Eukaryota</taxon>
        <taxon>Viridiplantae</taxon>
        <taxon>Prasinodermophyta</taxon>
        <taxon>Prasinodermophyceae</taxon>
        <taxon>Prasinodermales</taxon>
        <taxon>Prasinodermaceae</taxon>
        <taxon>Prasinoderma</taxon>
    </lineage>
</organism>
<evidence type="ECO:0000259" key="4">
    <source>
        <dbReference type="Pfam" id="PF25455"/>
    </source>
</evidence>
<keyword evidence="3" id="KW-0496">Mitochondrion</keyword>
<dbReference type="InterPro" id="IPR045179">
    <property type="entry name" value="YgfZ/GcvT"/>
</dbReference>
<dbReference type="SUPFAM" id="SSF103025">
    <property type="entry name" value="Folate-binding domain"/>
    <property type="match status" value="1"/>
</dbReference>
<feature type="domain" description="CAF17 C-terminal" evidence="4">
    <location>
        <begin position="245"/>
        <end position="342"/>
    </location>
</feature>
<dbReference type="GO" id="GO:0016226">
    <property type="term" value="P:iron-sulfur cluster assembly"/>
    <property type="evidence" value="ECO:0007669"/>
    <property type="project" value="TreeGrafter"/>
</dbReference>
<keyword evidence="2" id="KW-0809">Transit peptide</keyword>
<dbReference type="InterPro" id="IPR027266">
    <property type="entry name" value="TrmE/GcvT-like"/>
</dbReference>
<comment type="subcellular location">
    <subcellularLocation>
        <location evidence="1">Mitochondrion</location>
    </subcellularLocation>
</comment>
<dbReference type="EMBL" id="HBHY01022149">
    <property type="protein sequence ID" value="CAE0153377.1"/>
    <property type="molecule type" value="Transcribed_RNA"/>
</dbReference>
<reference evidence="5" key="1">
    <citation type="submission" date="2021-01" db="EMBL/GenBank/DDBJ databases">
        <authorList>
            <person name="Corre E."/>
            <person name="Pelletier E."/>
            <person name="Niang G."/>
            <person name="Scheremetjew M."/>
            <person name="Finn R."/>
            <person name="Kale V."/>
            <person name="Holt S."/>
            <person name="Cochrane G."/>
            <person name="Meng A."/>
            <person name="Brown T."/>
            <person name="Cohen L."/>
        </authorList>
    </citation>
    <scope>NUCLEOTIDE SEQUENCE</scope>
    <source>
        <strain evidence="5">RCC927</strain>
    </source>
</reference>
<dbReference type="GO" id="GO:0005759">
    <property type="term" value="C:mitochondrial matrix"/>
    <property type="evidence" value="ECO:0007669"/>
    <property type="project" value="TreeGrafter"/>
</dbReference>
<dbReference type="Pfam" id="PF25455">
    <property type="entry name" value="Beta-barrel_CAF17_C"/>
    <property type="match status" value="1"/>
</dbReference>
<gene>
    <name evidence="5" type="ORF">PSIN1315_LOCUS14161</name>
</gene>
<evidence type="ECO:0000256" key="1">
    <source>
        <dbReference type="ARBA" id="ARBA00004173"/>
    </source>
</evidence>
<dbReference type="PANTHER" id="PTHR22602">
    <property type="entry name" value="TRANSFERASE CAF17, MITOCHONDRIAL-RELATED"/>
    <property type="match status" value="1"/>
</dbReference>
<dbReference type="Gene3D" id="3.30.1360.120">
    <property type="entry name" value="Probable tRNA modification gtpase trme, domain 1"/>
    <property type="match status" value="1"/>
</dbReference>
<proteinExistence type="predicted"/>
<evidence type="ECO:0000256" key="3">
    <source>
        <dbReference type="ARBA" id="ARBA00023128"/>
    </source>
</evidence>
<name>A0A7S3FJX9_9VIRI</name>
<dbReference type="AlphaFoldDB" id="A0A7S3FJX9"/>
<evidence type="ECO:0000313" key="5">
    <source>
        <dbReference type="EMBL" id="CAE0153377.1"/>
    </source>
</evidence>
<protein>
    <recommendedName>
        <fullName evidence="4">CAF17 C-terminal domain-containing protein</fullName>
    </recommendedName>
</protein>
<accession>A0A7S3FJX9</accession>